<dbReference type="Pfam" id="PF00027">
    <property type="entry name" value="cNMP_binding"/>
    <property type="match status" value="1"/>
</dbReference>
<dbReference type="Gene3D" id="2.60.120.10">
    <property type="entry name" value="Jelly Rolls"/>
    <property type="match status" value="1"/>
</dbReference>
<dbReference type="SUPFAM" id="SSF51206">
    <property type="entry name" value="cAMP-binding domain-like"/>
    <property type="match status" value="1"/>
</dbReference>
<dbReference type="AlphaFoldDB" id="A0A916JHM0"/>
<dbReference type="InterPro" id="IPR000595">
    <property type="entry name" value="cNMP-bd_dom"/>
</dbReference>
<evidence type="ECO:0000259" key="1">
    <source>
        <dbReference type="Pfam" id="PF00027"/>
    </source>
</evidence>
<dbReference type="CDD" id="cd00038">
    <property type="entry name" value="CAP_ED"/>
    <property type="match status" value="1"/>
</dbReference>
<dbReference type="Proteomes" id="UP000680038">
    <property type="component" value="Unassembled WGS sequence"/>
</dbReference>
<evidence type="ECO:0000313" key="3">
    <source>
        <dbReference type="Proteomes" id="UP000680038"/>
    </source>
</evidence>
<reference evidence="2" key="1">
    <citation type="submission" date="2021-04" db="EMBL/GenBank/DDBJ databases">
        <authorList>
            <person name="Rodrigo-Torres L."/>
            <person name="Arahal R. D."/>
            <person name="Lucena T."/>
        </authorList>
    </citation>
    <scope>NUCLEOTIDE SEQUENCE</scope>
    <source>
        <strain evidence="2">CECT 9275</strain>
    </source>
</reference>
<sequence>MFNLARGFRITDCSYTRLFSCRASDCSANRTILEQFRNHIHKFVNISDREFADIIGYFQVQTLKKKENILLEGQICKAQYFVLQGILRKFFINEKGGEQTTEFAIENWWMTETFSYLNQAPTEFYIQAVENTQVLILYRDAHDKMLEAHPAMEKYFRYIYQKAYAAAQMRIKFQYEHSREELYHFFRRSQPEFLQRVPQYLIASYLGFTPEYLSEIRRKSIS</sequence>
<feature type="domain" description="Cyclic nucleotide-binding" evidence="1">
    <location>
        <begin position="61"/>
        <end position="149"/>
    </location>
</feature>
<protein>
    <recommendedName>
        <fullName evidence="1">Cyclic nucleotide-binding domain-containing protein</fullName>
    </recommendedName>
</protein>
<dbReference type="InterPro" id="IPR018490">
    <property type="entry name" value="cNMP-bd_dom_sf"/>
</dbReference>
<dbReference type="EMBL" id="CAJRAF010000004">
    <property type="protein sequence ID" value="CAG5017209.1"/>
    <property type="molecule type" value="Genomic_DNA"/>
</dbReference>
<evidence type="ECO:0000313" key="2">
    <source>
        <dbReference type="EMBL" id="CAG5017209.1"/>
    </source>
</evidence>
<organism evidence="2 3">
    <name type="scientific">Dyadobacter helix</name>
    <dbReference type="NCBI Taxonomy" id="2822344"/>
    <lineage>
        <taxon>Bacteria</taxon>
        <taxon>Pseudomonadati</taxon>
        <taxon>Bacteroidota</taxon>
        <taxon>Cytophagia</taxon>
        <taxon>Cytophagales</taxon>
        <taxon>Spirosomataceae</taxon>
        <taxon>Dyadobacter</taxon>
    </lineage>
</organism>
<proteinExistence type="predicted"/>
<gene>
    <name evidence="2" type="ORF">DYBT9275_05724</name>
</gene>
<name>A0A916JHM0_9BACT</name>
<accession>A0A916JHM0</accession>
<keyword evidence="3" id="KW-1185">Reference proteome</keyword>
<comment type="caution">
    <text evidence="2">The sequence shown here is derived from an EMBL/GenBank/DDBJ whole genome shotgun (WGS) entry which is preliminary data.</text>
</comment>
<dbReference type="InterPro" id="IPR014710">
    <property type="entry name" value="RmlC-like_jellyroll"/>
</dbReference>